<feature type="region of interest" description="Disordered" evidence="1">
    <location>
        <begin position="1"/>
        <end position="25"/>
    </location>
</feature>
<keyword evidence="3" id="KW-1185">Reference proteome</keyword>
<protein>
    <submittedName>
        <fullName evidence="2">Extensin</fullName>
    </submittedName>
</protein>
<reference evidence="2" key="2">
    <citation type="submission" date="2023-04" db="EMBL/GenBank/DDBJ databases">
        <authorList>
            <person name="Bruccoleri R.E."/>
            <person name="Oakeley E.J."/>
            <person name="Faust A.-M."/>
            <person name="Dessus-Babus S."/>
            <person name="Altorfer M."/>
            <person name="Burckhardt D."/>
            <person name="Oertli M."/>
            <person name="Naumann U."/>
            <person name="Petersen F."/>
            <person name="Wong J."/>
        </authorList>
    </citation>
    <scope>NUCLEOTIDE SEQUENCE</scope>
    <source>
        <strain evidence="2">GSM-AAB239-AS_SAM_17_03QT</strain>
        <tissue evidence="2">Leaf</tissue>
    </source>
</reference>
<proteinExistence type="predicted"/>
<sequence length="51" mass="5422">MTSALSEFPASRGVNSTSSPPSPRCRRLACRASTTQLGLIPTIRVPPTVPR</sequence>
<dbReference type="AlphaFoldDB" id="A0AAX6FKR1"/>
<accession>A0AAX6FKR1</accession>
<dbReference type="Proteomes" id="UP001140949">
    <property type="component" value="Unassembled WGS sequence"/>
</dbReference>
<evidence type="ECO:0000313" key="3">
    <source>
        <dbReference type="Proteomes" id="UP001140949"/>
    </source>
</evidence>
<name>A0AAX6FKR1_IRIPA</name>
<gene>
    <name evidence="2" type="ORF">M6B38_413870</name>
</gene>
<reference evidence="2" key="1">
    <citation type="journal article" date="2023" name="GigaByte">
        <title>Genome assembly of the bearded iris, Iris pallida Lam.</title>
        <authorList>
            <person name="Bruccoleri R.E."/>
            <person name="Oakeley E.J."/>
            <person name="Faust A.M.E."/>
            <person name="Altorfer M."/>
            <person name="Dessus-Babus S."/>
            <person name="Burckhardt D."/>
            <person name="Oertli M."/>
            <person name="Naumann U."/>
            <person name="Petersen F."/>
            <person name="Wong J."/>
        </authorList>
    </citation>
    <scope>NUCLEOTIDE SEQUENCE</scope>
    <source>
        <strain evidence="2">GSM-AAB239-AS_SAM_17_03QT</strain>
    </source>
</reference>
<evidence type="ECO:0000256" key="1">
    <source>
        <dbReference type="SAM" id="MobiDB-lite"/>
    </source>
</evidence>
<dbReference type="EMBL" id="JANAVB010027999">
    <property type="protein sequence ID" value="KAJ6816984.1"/>
    <property type="molecule type" value="Genomic_DNA"/>
</dbReference>
<comment type="caution">
    <text evidence="2">The sequence shown here is derived from an EMBL/GenBank/DDBJ whole genome shotgun (WGS) entry which is preliminary data.</text>
</comment>
<organism evidence="2 3">
    <name type="scientific">Iris pallida</name>
    <name type="common">Sweet iris</name>
    <dbReference type="NCBI Taxonomy" id="29817"/>
    <lineage>
        <taxon>Eukaryota</taxon>
        <taxon>Viridiplantae</taxon>
        <taxon>Streptophyta</taxon>
        <taxon>Embryophyta</taxon>
        <taxon>Tracheophyta</taxon>
        <taxon>Spermatophyta</taxon>
        <taxon>Magnoliopsida</taxon>
        <taxon>Liliopsida</taxon>
        <taxon>Asparagales</taxon>
        <taxon>Iridaceae</taxon>
        <taxon>Iridoideae</taxon>
        <taxon>Irideae</taxon>
        <taxon>Iris</taxon>
    </lineage>
</organism>
<evidence type="ECO:0000313" key="2">
    <source>
        <dbReference type="EMBL" id="KAJ6816984.1"/>
    </source>
</evidence>